<evidence type="ECO:0000256" key="8">
    <source>
        <dbReference type="ARBA" id="ARBA00022679"/>
    </source>
</evidence>
<dbReference type="InterPro" id="IPR015421">
    <property type="entry name" value="PyrdxlP-dep_Trfase_major"/>
</dbReference>
<dbReference type="RefSeq" id="WP_041502414.1">
    <property type="nucleotide sequence ID" value="NZ_JPIT01000008.1"/>
</dbReference>
<name>A0AB34R9J7_9PORP</name>
<dbReference type="GO" id="GO:0004400">
    <property type="term" value="F:histidinol-phosphate transaminase activity"/>
    <property type="evidence" value="ECO:0007669"/>
    <property type="project" value="UniProtKB-UniRule"/>
</dbReference>
<dbReference type="InterPro" id="IPR015422">
    <property type="entry name" value="PyrdxlP-dep_Trfase_small"/>
</dbReference>
<dbReference type="HAMAP" id="MF_01023">
    <property type="entry name" value="HisC_aminotrans_2"/>
    <property type="match status" value="1"/>
</dbReference>
<dbReference type="EC" id="2.6.1.9" evidence="12"/>
<dbReference type="GO" id="GO:0030170">
    <property type="term" value="F:pyridoxal phosphate binding"/>
    <property type="evidence" value="ECO:0007669"/>
    <property type="project" value="InterPro"/>
</dbReference>
<evidence type="ECO:0000256" key="6">
    <source>
        <dbReference type="ARBA" id="ARBA00022576"/>
    </source>
</evidence>
<organism evidence="14 15">
    <name type="scientific">Sanguibacteroides justesenii</name>
    <dbReference type="NCBI Taxonomy" id="1547597"/>
    <lineage>
        <taxon>Bacteria</taxon>
        <taxon>Pseudomonadati</taxon>
        <taxon>Bacteroidota</taxon>
        <taxon>Bacteroidia</taxon>
        <taxon>Bacteroidales</taxon>
        <taxon>Porphyromonadaceae</taxon>
        <taxon>Sanguibacteroides</taxon>
    </lineage>
</organism>
<evidence type="ECO:0000313" key="14">
    <source>
        <dbReference type="EMBL" id="KIO47002.1"/>
    </source>
</evidence>
<comment type="cofactor">
    <cofactor evidence="1 12">
        <name>pyridoxal 5'-phosphate</name>
        <dbReference type="ChEBI" id="CHEBI:597326"/>
    </cofactor>
</comment>
<keyword evidence="9 12" id="KW-0663">Pyridoxal phosphate</keyword>
<keyword evidence="8 12" id="KW-0808">Transferase</keyword>
<comment type="pathway">
    <text evidence="3">Lipid metabolism.</text>
</comment>
<evidence type="ECO:0000256" key="4">
    <source>
        <dbReference type="ARBA" id="ARBA00007970"/>
    </source>
</evidence>
<evidence type="ECO:0000256" key="3">
    <source>
        <dbReference type="ARBA" id="ARBA00005189"/>
    </source>
</evidence>
<dbReference type="InterPro" id="IPR001917">
    <property type="entry name" value="Aminotrans_II_pyridoxalP_BS"/>
</dbReference>
<evidence type="ECO:0000256" key="1">
    <source>
        <dbReference type="ARBA" id="ARBA00001933"/>
    </source>
</evidence>
<feature type="modified residue" description="N6-(pyridoxal phosphate)lysine" evidence="12">
    <location>
        <position position="203"/>
    </location>
</feature>
<dbReference type="GO" id="GO:0000105">
    <property type="term" value="P:L-histidine biosynthetic process"/>
    <property type="evidence" value="ECO:0007669"/>
    <property type="project" value="UniProtKB-UniRule"/>
</dbReference>
<feature type="domain" description="Aminotransferase class I/classII large" evidence="13">
    <location>
        <begin position="41"/>
        <end position="332"/>
    </location>
</feature>
<comment type="caution">
    <text evidence="14">The sequence shown here is derived from an EMBL/GenBank/DDBJ whole genome shotgun (WGS) entry which is preliminary data.</text>
</comment>
<dbReference type="Proteomes" id="UP000031937">
    <property type="component" value="Unassembled WGS sequence"/>
</dbReference>
<evidence type="ECO:0000256" key="2">
    <source>
        <dbReference type="ARBA" id="ARBA00005011"/>
    </source>
</evidence>
<reference evidence="14 15" key="1">
    <citation type="submission" date="2014-07" db="EMBL/GenBank/DDBJ databases">
        <title>Porphyromonadaceae bacterium OUH 334697 = ATCC BAA-2682 = DSM 28341 draft genome.</title>
        <authorList>
            <person name="Sydenham T.V."/>
            <person name="Hasman H."/>
            <person name="Justesen U.S."/>
        </authorList>
    </citation>
    <scope>NUCLEOTIDE SEQUENCE [LARGE SCALE GENOMIC DNA]</scope>
    <source>
        <strain evidence="14 15">OUH 334697</strain>
    </source>
</reference>
<dbReference type="InterPro" id="IPR015424">
    <property type="entry name" value="PyrdxlP-dep_Trfase"/>
</dbReference>
<dbReference type="InterPro" id="IPR005861">
    <property type="entry name" value="HisP_aminotrans"/>
</dbReference>
<dbReference type="AlphaFoldDB" id="A0AB34R9J7"/>
<dbReference type="PANTHER" id="PTHR42885">
    <property type="entry name" value="HISTIDINOL-PHOSPHATE AMINOTRANSFERASE-RELATED"/>
    <property type="match status" value="1"/>
</dbReference>
<dbReference type="InterPro" id="IPR004839">
    <property type="entry name" value="Aminotransferase_I/II_large"/>
</dbReference>
<protein>
    <recommendedName>
        <fullName evidence="12">Histidinol-phosphate aminotransferase</fullName>
        <ecNumber evidence="12">2.6.1.9</ecNumber>
    </recommendedName>
    <alternativeName>
        <fullName evidence="12">Imidazole acetol-phosphate transaminase</fullName>
    </alternativeName>
</protein>
<evidence type="ECO:0000313" key="15">
    <source>
        <dbReference type="Proteomes" id="UP000031937"/>
    </source>
</evidence>
<dbReference type="Gene3D" id="3.40.640.10">
    <property type="entry name" value="Type I PLP-dependent aspartate aminotransferase-like (Major domain)"/>
    <property type="match status" value="1"/>
</dbReference>
<evidence type="ECO:0000256" key="11">
    <source>
        <dbReference type="ARBA" id="ARBA00047481"/>
    </source>
</evidence>
<dbReference type="SUPFAM" id="SSF53383">
    <property type="entry name" value="PLP-dependent transferases"/>
    <property type="match status" value="1"/>
</dbReference>
<dbReference type="PANTHER" id="PTHR42885:SF2">
    <property type="entry name" value="HISTIDINOL-PHOSPHATE AMINOTRANSFERASE"/>
    <property type="match status" value="1"/>
</dbReference>
<keyword evidence="7 12" id="KW-0028">Amino-acid biosynthesis</keyword>
<evidence type="ECO:0000259" key="13">
    <source>
        <dbReference type="Pfam" id="PF00155"/>
    </source>
</evidence>
<evidence type="ECO:0000256" key="12">
    <source>
        <dbReference type="HAMAP-Rule" id="MF_01023"/>
    </source>
</evidence>
<dbReference type="Gene3D" id="3.90.1150.10">
    <property type="entry name" value="Aspartate Aminotransferase, domain 1"/>
    <property type="match status" value="1"/>
</dbReference>
<comment type="catalytic activity">
    <reaction evidence="11 12">
        <text>L-histidinol phosphate + 2-oxoglutarate = 3-(imidazol-4-yl)-2-oxopropyl phosphate + L-glutamate</text>
        <dbReference type="Rhea" id="RHEA:23744"/>
        <dbReference type="ChEBI" id="CHEBI:16810"/>
        <dbReference type="ChEBI" id="CHEBI:29985"/>
        <dbReference type="ChEBI" id="CHEBI:57766"/>
        <dbReference type="ChEBI" id="CHEBI:57980"/>
        <dbReference type="EC" id="2.6.1.9"/>
    </reaction>
</comment>
<comment type="similarity">
    <text evidence="4 12">Belongs to the class-II pyridoxal-phosphate-dependent aminotransferase family. Histidinol-phosphate aminotransferase subfamily.</text>
</comment>
<comment type="pathway">
    <text evidence="2 12">Amino-acid biosynthesis; L-histidine biosynthesis; L-histidine from 5-phospho-alpha-D-ribose 1-diphosphate: step 7/9.</text>
</comment>
<dbReference type="NCBIfam" id="TIGR01141">
    <property type="entry name" value="hisC"/>
    <property type="match status" value="1"/>
</dbReference>
<evidence type="ECO:0000256" key="5">
    <source>
        <dbReference type="ARBA" id="ARBA00011738"/>
    </source>
</evidence>
<dbReference type="CDD" id="cd00609">
    <property type="entry name" value="AAT_like"/>
    <property type="match status" value="1"/>
</dbReference>
<evidence type="ECO:0000256" key="10">
    <source>
        <dbReference type="ARBA" id="ARBA00023102"/>
    </source>
</evidence>
<evidence type="ECO:0000256" key="9">
    <source>
        <dbReference type="ARBA" id="ARBA00022898"/>
    </source>
</evidence>
<proteinExistence type="inferred from homology"/>
<dbReference type="PROSITE" id="PS00599">
    <property type="entry name" value="AA_TRANSFER_CLASS_2"/>
    <property type="match status" value="1"/>
</dbReference>
<dbReference type="EMBL" id="JPIT01000008">
    <property type="protein sequence ID" value="KIO47002.1"/>
    <property type="molecule type" value="Genomic_DNA"/>
</dbReference>
<gene>
    <name evidence="12" type="primary">hisC</name>
    <name evidence="14" type="ORF">IE90_03020</name>
</gene>
<dbReference type="Pfam" id="PF00155">
    <property type="entry name" value="Aminotran_1_2"/>
    <property type="match status" value="1"/>
</dbReference>
<evidence type="ECO:0000256" key="7">
    <source>
        <dbReference type="ARBA" id="ARBA00022605"/>
    </source>
</evidence>
<sequence>MFESIIRGCIKELEAYSCARAEFAGEQILFLDANENPFETGVNRYPDPFQQKLKKRLADLRRVSTDQLVLGNGSDELIDLLIRTVCEPGRDRVILFDPGYSMYEVCARINGIEVLKLRLDEAFMPEWDRVESCMDDRSKIVFFCNPNNPVGNVLPVERVLKMAEKCSGLVVIDEAYIDFASQESIIGRLGDYPNVVVLQTLSKAWGMAGLRVGLLAAHPGLTRYLNRVRLPYNVGSLVQTEALRMLENTEFFQRCLDEIKRERERLYDYLKRNALFDRVFPSEANFILVCSKEYECLYLELLKRGIVVRVRRMPPRIENGLRISVGTSRENDFFMDVLSELEDRYLKQGYL</sequence>
<keyword evidence="6 12" id="KW-0032">Aminotransferase</keyword>
<accession>A0AB34R9J7</accession>
<keyword evidence="10 12" id="KW-0368">Histidine biosynthesis</keyword>
<comment type="subunit">
    <text evidence="5 12">Homodimer.</text>
</comment>